<dbReference type="SUPFAM" id="SSF53474">
    <property type="entry name" value="alpha/beta-Hydrolases"/>
    <property type="match status" value="1"/>
</dbReference>
<feature type="domain" description="S-adenosyl-l-methionine hydroxide adenosyltransferase C-terminal" evidence="2">
    <location>
        <begin position="261"/>
        <end position="341"/>
    </location>
</feature>
<dbReference type="InterPro" id="IPR022742">
    <property type="entry name" value="Hydrolase_4"/>
</dbReference>
<proteinExistence type="predicted"/>
<dbReference type="RefSeq" id="WP_264516403.1">
    <property type="nucleotide sequence ID" value="NZ_JAPDDR010000019.1"/>
</dbReference>
<dbReference type="Pfam" id="PF20257">
    <property type="entry name" value="SAM_HAT_C"/>
    <property type="match status" value="1"/>
</dbReference>
<feature type="domain" description="Serine aminopeptidase S33" evidence="1">
    <location>
        <begin position="91"/>
        <end position="188"/>
    </location>
</feature>
<organism evidence="3 4">
    <name type="scientific">Luteolibacter rhizosphaerae</name>
    <dbReference type="NCBI Taxonomy" id="2989719"/>
    <lineage>
        <taxon>Bacteria</taxon>
        <taxon>Pseudomonadati</taxon>
        <taxon>Verrucomicrobiota</taxon>
        <taxon>Verrucomicrobiia</taxon>
        <taxon>Verrucomicrobiales</taxon>
        <taxon>Verrucomicrobiaceae</taxon>
        <taxon>Luteolibacter</taxon>
    </lineage>
</organism>
<name>A0ABT3GAI9_9BACT</name>
<dbReference type="Proteomes" id="UP001165653">
    <property type="component" value="Unassembled WGS sequence"/>
</dbReference>
<dbReference type="InterPro" id="IPR023227">
    <property type="entry name" value="SAM_OH_AdoTrfase_C_sf"/>
</dbReference>
<reference evidence="3" key="1">
    <citation type="submission" date="2022-10" db="EMBL/GenBank/DDBJ databases">
        <title>Luteolibacter sp. GHJ8, whole genome shotgun sequencing project.</title>
        <authorList>
            <person name="Zhao G."/>
            <person name="Shen L."/>
        </authorList>
    </citation>
    <scope>NUCLEOTIDE SEQUENCE</scope>
    <source>
        <strain evidence="3">GHJ8</strain>
    </source>
</reference>
<dbReference type="Gene3D" id="2.40.30.90">
    <property type="entry name" value="Bacterial fluorinating enzyme like"/>
    <property type="match status" value="1"/>
</dbReference>
<evidence type="ECO:0000313" key="3">
    <source>
        <dbReference type="EMBL" id="MCW1916800.1"/>
    </source>
</evidence>
<keyword evidence="4" id="KW-1185">Reference proteome</keyword>
<comment type="caution">
    <text evidence="3">The sequence shown here is derived from an EMBL/GenBank/DDBJ whole genome shotgun (WGS) entry which is preliminary data.</text>
</comment>
<dbReference type="InterPro" id="IPR046470">
    <property type="entry name" value="SAM_HAT_C"/>
</dbReference>
<dbReference type="SUPFAM" id="SSF101852">
    <property type="entry name" value="Bacterial fluorinating enzyme, C-terminal domain"/>
    <property type="match status" value="1"/>
</dbReference>
<dbReference type="EMBL" id="JAPDDR010000019">
    <property type="protein sequence ID" value="MCW1916800.1"/>
    <property type="molecule type" value="Genomic_DNA"/>
</dbReference>
<evidence type="ECO:0000259" key="2">
    <source>
        <dbReference type="Pfam" id="PF20257"/>
    </source>
</evidence>
<gene>
    <name evidence="3" type="ORF">OJ996_24645</name>
</gene>
<dbReference type="Pfam" id="PF12146">
    <property type="entry name" value="Hydrolase_4"/>
    <property type="match status" value="1"/>
</dbReference>
<accession>A0ABT3GAI9</accession>
<evidence type="ECO:0000313" key="4">
    <source>
        <dbReference type="Proteomes" id="UP001165653"/>
    </source>
</evidence>
<sequence>MRLLGALLGMLATILPLQGEVSRGEIEGAKYMIATPEKWEGKLVLIAHGYRPEGGELDGDFDAKDEFATGLLEKGWAIAATSYRRNGWIVEDAITDLKNLRAQVVKQYGEPKRSVLLGSSMGGLIGTLIAEGAMEGVDGVVLVGAYLGDPSREEGRYYPALKFQPKVPVLHLTNETELDHPKHYRQEVGADKVALWEIKRPGHCNVSDIERLNGVLAVSDWIEGKEVAKEKDGTVGSPERPSTARKEDGVLVGKVTVVSESWGNVSTDLVAKDFETLGLRVGDTAVLQGAKKIEVQVVRYWSDLEAGKAGVYLTPSGWGAVVVNRGNAAEMLGVKTGDEVRIGKK</sequence>
<dbReference type="InterPro" id="IPR029058">
    <property type="entry name" value="AB_hydrolase_fold"/>
</dbReference>
<dbReference type="Gene3D" id="3.40.50.1820">
    <property type="entry name" value="alpha/beta hydrolase"/>
    <property type="match status" value="1"/>
</dbReference>
<evidence type="ECO:0000259" key="1">
    <source>
        <dbReference type="Pfam" id="PF12146"/>
    </source>
</evidence>
<protein>
    <submittedName>
        <fullName evidence="3">SAM-dependent chlorinase/fluorinase</fullName>
    </submittedName>
</protein>